<evidence type="ECO:0000256" key="6">
    <source>
        <dbReference type="RuleBase" id="RU004466"/>
    </source>
</evidence>
<organism evidence="7 8">
    <name type="scientific">Thermosipho japonicus</name>
    <dbReference type="NCBI Taxonomy" id="90323"/>
    <lineage>
        <taxon>Bacteria</taxon>
        <taxon>Thermotogati</taxon>
        <taxon>Thermotogota</taxon>
        <taxon>Thermotogae</taxon>
        <taxon>Thermotogales</taxon>
        <taxon>Fervidobacteriaceae</taxon>
        <taxon>Thermosipho</taxon>
    </lineage>
</organism>
<dbReference type="PROSITE" id="PS00723">
    <property type="entry name" value="POLYPRENYL_SYNTHASE_1"/>
    <property type="match status" value="1"/>
</dbReference>
<gene>
    <name evidence="7" type="ORF">HNP65_000368</name>
</gene>
<keyword evidence="3 6" id="KW-0808">Transferase</keyword>
<dbReference type="GO" id="GO:0004311">
    <property type="term" value="F:geranylgeranyl diphosphate synthase activity"/>
    <property type="evidence" value="ECO:0007669"/>
    <property type="project" value="UniProtKB-EC"/>
</dbReference>
<dbReference type="SUPFAM" id="SSF48576">
    <property type="entry name" value="Terpenoid synthases"/>
    <property type="match status" value="1"/>
</dbReference>
<dbReference type="GO" id="GO:0008299">
    <property type="term" value="P:isoprenoid biosynthetic process"/>
    <property type="evidence" value="ECO:0007669"/>
    <property type="project" value="InterPro"/>
</dbReference>
<dbReference type="EC" id="2.5.1.10" evidence="7"/>
<dbReference type="PANTHER" id="PTHR12001">
    <property type="entry name" value="GERANYLGERANYL PYROPHOSPHATE SYNTHASE"/>
    <property type="match status" value="1"/>
</dbReference>
<dbReference type="GO" id="GO:0004161">
    <property type="term" value="F:dimethylallyltranstransferase activity"/>
    <property type="evidence" value="ECO:0007669"/>
    <property type="project" value="UniProtKB-EC"/>
</dbReference>
<dbReference type="EC" id="2.5.1.29" evidence="7"/>
<comment type="caution">
    <text evidence="7">The sequence shown here is derived from an EMBL/GenBank/DDBJ whole genome shotgun (WGS) entry which is preliminary data.</text>
</comment>
<dbReference type="RefSeq" id="WP_184618688.1">
    <property type="nucleotide sequence ID" value="NZ_JACHEX010000001.1"/>
</dbReference>
<protein>
    <submittedName>
        <fullName evidence="7">Geranylgeranyl diphosphate synthase type I</fullName>
        <ecNumber evidence="7">2.5.1.1</ecNumber>
        <ecNumber evidence="7">2.5.1.10</ecNumber>
        <ecNumber evidence="7">2.5.1.29</ecNumber>
    </submittedName>
</protein>
<dbReference type="Pfam" id="PF00348">
    <property type="entry name" value="polyprenyl_synt"/>
    <property type="match status" value="1"/>
</dbReference>
<name>A0A841GE98_9BACT</name>
<evidence type="ECO:0000313" key="8">
    <source>
        <dbReference type="Proteomes" id="UP000555828"/>
    </source>
</evidence>
<dbReference type="SFLD" id="SFLDS00005">
    <property type="entry name" value="Isoprenoid_Synthase_Type_I"/>
    <property type="match status" value="1"/>
</dbReference>
<evidence type="ECO:0000256" key="2">
    <source>
        <dbReference type="ARBA" id="ARBA00006706"/>
    </source>
</evidence>
<evidence type="ECO:0000256" key="3">
    <source>
        <dbReference type="ARBA" id="ARBA00022679"/>
    </source>
</evidence>
<comment type="similarity">
    <text evidence="2 6">Belongs to the FPP/GGPP synthase family.</text>
</comment>
<evidence type="ECO:0000256" key="5">
    <source>
        <dbReference type="ARBA" id="ARBA00022842"/>
    </source>
</evidence>
<dbReference type="GO" id="GO:0046872">
    <property type="term" value="F:metal ion binding"/>
    <property type="evidence" value="ECO:0007669"/>
    <property type="project" value="UniProtKB-KW"/>
</dbReference>
<dbReference type="CDD" id="cd00685">
    <property type="entry name" value="Trans_IPPS_HT"/>
    <property type="match status" value="1"/>
</dbReference>
<dbReference type="AlphaFoldDB" id="A0A841GE98"/>
<dbReference type="InterPro" id="IPR033749">
    <property type="entry name" value="Polyprenyl_synt_CS"/>
</dbReference>
<dbReference type="EC" id="2.5.1.1" evidence="7"/>
<reference evidence="7 8" key="1">
    <citation type="submission" date="2020-08" db="EMBL/GenBank/DDBJ databases">
        <title>Genomic Encyclopedia of Type Strains, Phase IV (KMG-IV): sequencing the most valuable type-strain genomes for metagenomic binning, comparative biology and taxonomic classification.</title>
        <authorList>
            <person name="Goeker M."/>
        </authorList>
    </citation>
    <scope>NUCLEOTIDE SEQUENCE [LARGE SCALE GENOMIC DNA]</scope>
    <source>
        <strain evidence="7 8">DSM 13481</strain>
    </source>
</reference>
<dbReference type="GO" id="GO:0004337">
    <property type="term" value="F:(2E,6E)-farnesyl diphosphate synthase activity"/>
    <property type="evidence" value="ECO:0007669"/>
    <property type="project" value="UniProtKB-EC"/>
</dbReference>
<keyword evidence="8" id="KW-1185">Reference proteome</keyword>
<sequence length="338" mass="38967">MDFNEFKKSHQKKVEEYIEKVILENKVNPPKQIESLIKTLIEYCLRPGKRIRPLLFLLGATSYAKKELDYEKLYRIAAVIEIMHCFLLIHDDIMDRSTLRRGLPSLHVVFYEEFKEKNNNEKIGEDLALVFGDILFFIAIRQLSKLNLSSKFLEEFSNCYINTGYGQTLDVLYSLGKCKPDADKISLEIARLKTAYYTFFYPFYLGALLSNESIDKKKIEDAIIPAGIAFQIRDDIISTFDEKSGKSNVTDILEGKLTALIDFGEYDEEFFGVYSKQEKSSEEIQYILEQILKSGAIEKAKNAMNSLFEESISKIRKLDLNDASKDIVIDLISRLRSD</sequence>
<dbReference type="EMBL" id="JACHEX010000001">
    <property type="protein sequence ID" value="MBB6061946.1"/>
    <property type="molecule type" value="Genomic_DNA"/>
</dbReference>
<comment type="cofactor">
    <cofactor evidence="1">
        <name>Mg(2+)</name>
        <dbReference type="ChEBI" id="CHEBI:18420"/>
    </cofactor>
</comment>
<evidence type="ECO:0000313" key="7">
    <source>
        <dbReference type="EMBL" id="MBB6061946.1"/>
    </source>
</evidence>
<keyword evidence="5" id="KW-0460">Magnesium</keyword>
<proteinExistence type="inferred from homology"/>
<dbReference type="InterPro" id="IPR000092">
    <property type="entry name" value="Polyprenyl_synt"/>
</dbReference>
<dbReference type="InterPro" id="IPR008949">
    <property type="entry name" value="Isoprenoid_synthase_dom_sf"/>
</dbReference>
<evidence type="ECO:0000256" key="1">
    <source>
        <dbReference type="ARBA" id="ARBA00001946"/>
    </source>
</evidence>
<keyword evidence="4" id="KW-0479">Metal-binding</keyword>
<dbReference type="PANTHER" id="PTHR12001:SF85">
    <property type="entry name" value="SHORT CHAIN ISOPRENYL DIPHOSPHATE SYNTHASE"/>
    <property type="match status" value="1"/>
</dbReference>
<evidence type="ECO:0000256" key="4">
    <source>
        <dbReference type="ARBA" id="ARBA00022723"/>
    </source>
</evidence>
<accession>A0A841GE98</accession>
<dbReference type="Proteomes" id="UP000555828">
    <property type="component" value="Unassembled WGS sequence"/>
</dbReference>
<dbReference type="Gene3D" id="1.10.600.10">
    <property type="entry name" value="Farnesyl Diphosphate Synthase"/>
    <property type="match status" value="1"/>
</dbReference>